<evidence type="ECO:0000256" key="2">
    <source>
        <dbReference type="SAM" id="SignalP"/>
    </source>
</evidence>
<keyword evidence="4" id="KW-1185">Reference proteome</keyword>
<organism evidence="3 4">
    <name type="scientific">Clonostachys chloroleuca</name>
    <dbReference type="NCBI Taxonomy" id="1926264"/>
    <lineage>
        <taxon>Eukaryota</taxon>
        <taxon>Fungi</taxon>
        <taxon>Dikarya</taxon>
        <taxon>Ascomycota</taxon>
        <taxon>Pezizomycotina</taxon>
        <taxon>Sordariomycetes</taxon>
        <taxon>Hypocreomycetidae</taxon>
        <taxon>Hypocreales</taxon>
        <taxon>Bionectriaceae</taxon>
        <taxon>Clonostachys</taxon>
    </lineage>
</organism>
<name>A0AA35Q7F8_9HYPO</name>
<feature type="compositionally biased region" description="Basic and acidic residues" evidence="1">
    <location>
        <begin position="157"/>
        <end position="182"/>
    </location>
</feature>
<dbReference type="AlphaFoldDB" id="A0AA35Q7F8"/>
<keyword evidence="2" id="KW-0732">Signal</keyword>
<dbReference type="Proteomes" id="UP001160390">
    <property type="component" value="Unassembled WGS sequence"/>
</dbReference>
<gene>
    <name evidence="3" type="ORF">CCHLO57077_00009263</name>
</gene>
<proteinExistence type="predicted"/>
<feature type="signal peptide" evidence="2">
    <location>
        <begin position="1"/>
        <end position="19"/>
    </location>
</feature>
<evidence type="ECO:0000313" key="4">
    <source>
        <dbReference type="Proteomes" id="UP001160390"/>
    </source>
</evidence>
<dbReference type="EMBL" id="CABFNP030001256">
    <property type="protein sequence ID" value="CAI6094425.1"/>
    <property type="molecule type" value="Genomic_DNA"/>
</dbReference>
<comment type="caution">
    <text evidence="3">The sequence shown here is derived from an EMBL/GenBank/DDBJ whole genome shotgun (WGS) entry which is preliminary data.</text>
</comment>
<evidence type="ECO:0000313" key="3">
    <source>
        <dbReference type="EMBL" id="CAI6094425.1"/>
    </source>
</evidence>
<accession>A0AA35Q7F8</accession>
<protein>
    <submittedName>
        <fullName evidence="3">Uncharacterized protein</fullName>
    </submittedName>
</protein>
<feature type="chain" id="PRO_5041204039" evidence="2">
    <location>
        <begin position="20"/>
        <end position="189"/>
    </location>
</feature>
<reference evidence="3" key="1">
    <citation type="submission" date="2023-01" db="EMBL/GenBank/DDBJ databases">
        <authorList>
            <person name="Piombo E."/>
        </authorList>
    </citation>
    <scope>NUCLEOTIDE SEQUENCE</scope>
</reference>
<evidence type="ECO:0000256" key="1">
    <source>
        <dbReference type="SAM" id="MobiDB-lite"/>
    </source>
</evidence>
<sequence length="189" mass="21078">MYFASALATLLAAASVGASGPVYGMDGIAKYPICPDGYETYCCMTVTPYSHSCSRGRCSNTPGWSCVIGPGKVESMKYCMNEVGGNKDPYCKKPGYEFCMINIFAINEWVWLTVGGNRNFGSVLRWTGGSFKPMLEPSNYRQYLRPGMHPPWVPSDDEIKWDTETEKTGDGFETELRKREPDHDETDMA</sequence>
<feature type="region of interest" description="Disordered" evidence="1">
    <location>
        <begin position="154"/>
        <end position="189"/>
    </location>
</feature>